<protein>
    <submittedName>
        <fullName evidence="1">Uncharacterized protein</fullName>
    </submittedName>
</protein>
<reference evidence="1" key="1">
    <citation type="submission" date="2022-04" db="EMBL/GenBank/DDBJ databases">
        <title>Complete genome of Bacillus.</title>
        <authorList>
            <person name="Kong X."/>
            <person name="Hou M."/>
        </authorList>
    </citation>
    <scope>NUCLEOTIDE SEQUENCE</scope>
    <source>
        <strain evidence="1">A78.1</strain>
    </source>
</reference>
<evidence type="ECO:0000313" key="2">
    <source>
        <dbReference type="Proteomes" id="UP000830837"/>
    </source>
</evidence>
<dbReference type="EMBL" id="CP096590">
    <property type="protein sequence ID" value="UPV79996.1"/>
    <property type="molecule type" value="Genomic_DNA"/>
</dbReference>
<accession>A0ACD4A1B8</accession>
<gene>
    <name evidence="1" type="ORF">M0696_04525</name>
</gene>
<evidence type="ECO:0000313" key="1">
    <source>
        <dbReference type="EMBL" id="UPV79996.1"/>
    </source>
</evidence>
<sequence>MDKKSFIVIGKPKGNITKLPYSPIKESLLLNLKTRSEKGEIELRCECSDKIVLKVSNAKSPYLYNSTRQFKHSKDCCRHPQFVGSSPYEKAWSYDEEEGLHIVRIKELHFSQSGDNNERNNNVRNNVFYQEGTGSNKNVSTVFGLATRINMMAWESMVLGKKHRIPNDKYELAKHVYGITSRIRLSRKRKTLNEMFYKQVNIRNVKVKKDIYFVYMYVNRERPFGEDTLFDNTKKDILYCKDAFGRTNRFYVEKEEYEHKKKIEPHSPEYVVAGFVYKKDLYHRCMTLQNYCLIPVSDRGLYCESSHEKNIYDRLCDDNLTFYKPYLPIEGYGSFIPDGYIVDKERDIIFEVFGITGMSSYDERKEEKIALSHTDSFKSMYKFKYWEVN</sequence>
<name>A0ACD4A1B8_9BACI</name>
<proteinExistence type="predicted"/>
<dbReference type="Proteomes" id="UP000830837">
    <property type="component" value="Chromosome"/>
</dbReference>
<keyword evidence="2" id="KW-1185">Reference proteome</keyword>
<organism evidence="1 2">
    <name type="scientific">Bacillus rugosus</name>
    <dbReference type="NCBI Taxonomy" id="2715209"/>
    <lineage>
        <taxon>Bacteria</taxon>
        <taxon>Bacillati</taxon>
        <taxon>Bacillota</taxon>
        <taxon>Bacilli</taxon>
        <taxon>Bacillales</taxon>
        <taxon>Bacillaceae</taxon>
        <taxon>Bacillus</taxon>
    </lineage>
</organism>